<feature type="compositionally biased region" description="Basic and acidic residues" evidence="1">
    <location>
        <begin position="194"/>
        <end position="205"/>
    </location>
</feature>
<dbReference type="RefSeq" id="XP_006819403.1">
    <property type="nucleotide sequence ID" value="XM_006819340.1"/>
</dbReference>
<name>A0ABM0MHB2_SACKO</name>
<gene>
    <name evidence="3" type="primary">LOC102809491</name>
</gene>
<feature type="region of interest" description="Disordered" evidence="1">
    <location>
        <begin position="194"/>
        <end position="310"/>
    </location>
</feature>
<accession>A0ABM0MHB2</accession>
<evidence type="ECO:0000256" key="1">
    <source>
        <dbReference type="SAM" id="MobiDB-lite"/>
    </source>
</evidence>
<evidence type="ECO:0000313" key="3">
    <source>
        <dbReference type="RefSeq" id="XP_006819403.1"/>
    </source>
</evidence>
<dbReference type="GeneID" id="102809491"/>
<feature type="compositionally biased region" description="Low complexity" evidence="1">
    <location>
        <begin position="106"/>
        <end position="120"/>
    </location>
</feature>
<feature type="compositionally biased region" description="Basic and acidic residues" evidence="1">
    <location>
        <begin position="216"/>
        <end position="232"/>
    </location>
</feature>
<protein>
    <submittedName>
        <fullName evidence="3">5-azacytidine-induced protein 1-like</fullName>
    </submittedName>
</protein>
<feature type="non-terminal residue" evidence="3">
    <location>
        <position position="1"/>
    </location>
</feature>
<feature type="region of interest" description="Disordered" evidence="1">
    <location>
        <begin position="33"/>
        <end position="56"/>
    </location>
</feature>
<reference evidence="3" key="1">
    <citation type="submission" date="2025-08" db="UniProtKB">
        <authorList>
            <consortium name="RefSeq"/>
        </authorList>
    </citation>
    <scope>IDENTIFICATION</scope>
    <source>
        <tissue evidence="3">Testes</tissue>
    </source>
</reference>
<dbReference type="Proteomes" id="UP000694865">
    <property type="component" value="Unplaced"/>
</dbReference>
<feature type="region of interest" description="Disordered" evidence="1">
    <location>
        <begin position="97"/>
        <end position="125"/>
    </location>
</feature>
<evidence type="ECO:0000313" key="2">
    <source>
        <dbReference type="Proteomes" id="UP000694865"/>
    </source>
</evidence>
<proteinExistence type="predicted"/>
<organism evidence="2 3">
    <name type="scientific">Saccoglossus kowalevskii</name>
    <name type="common">Acorn worm</name>
    <dbReference type="NCBI Taxonomy" id="10224"/>
    <lineage>
        <taxon>Eukaryota</taxon>
        <taxon>Metazoa</taxon>
        <taxon>Hemichordata</taxon>
        <taxon>Enteropneusta</taxon>
        <taxon>Harrimaniidae</taxon>
        <taxon>Saccoglossus</taxon>
    </lineage>
</organism>
<feature type="compositionally biased region" description="Polar residues" evidence="1">
    <location>
        <begin position="36"/>
        <end position="56"/>
    </location>
</feature>
<feature type="non-terminal residue" evidence="3">
    <location>
        <position position="310"/>
    </location>
</feature>
<keyword evidence="2" id="KW-1185">Reference proteome</keyword>
<sequence length="310" mass="34453">SSTRAFPIPSSARSSSTADSTLVNSAIRGDAIAGNSPYTQQLNSQSEIAKQRSPVSQSYTTTTNILKDSHSNLDTYNQNLLSSANNKFPKSSTYTLQNNSAILPGSGHKSGNRSSSASSPRSEHSVVEDYITTVNKAATVIQQAYRTYSQKLHMDSEEEIRKLLLHKKMEKEEQMRKEGAGMDNLLDQQKRVEAERKRSREERARQARQNAIQELQQKREAKRYDVKEKAEQEMSYLQASGKVTKKPSMGKFHNKPRAGSASGNSGAKRKTKINTKLHFDSESEADSQPASHRPATASSVGRRVDEIFEV</sequence>